<gene>
    <name evidence="6" type="ORF">HMPREF0971_01499</name>
</gene>
<keyword evidence="2 5" id="KW-0812">Transmembrane</keyword>
<dbReference type="EMBL" id="ACUZ02000027">
    <property type="protein sequence ID" value="EFB32220.1"/>
    <property type="molecule type" value="Genomic_DNA"/>
</dbReference>
<dbReference type="PRINTS" id="PR01490">
    <property type="entry name" value="RTXTOXIND"/>
</dbReference>
<organism evidence="6 7">
    <name type="scientific">Segatella oris F0302</name>
    <dbReference type="NCBI Taxonomy" id="649760"/>
    <lineage>
        <taxon>Bacteria</taxon>
        <taxon>Pseudomonadati</taxon>
        <taxon>Bacteroidota</taxon>
        <taxon>Bacteroidia</taxon>
        <taxon>Bacteroidales</taxon>
        <taxon>Prevotellaceae</taxon>
        <taxon>Segatella</taxon>
    </lineage>
</organism>
<comment type="caution">
    <text evidence="6">The sequence shown here is derived from an EMBL/GenBank/DDBJ whole genome shotgun (WGS) entry which is preliminary data.</text>
</comment>
<keyword evidence="3 5" id="KW-1133">Transmembrane helix</keyword>
<dbReference type="HOGENOM" id="CLU_050642_0_0_10"/>
<reference evidence="6 7" key="1">
    <citation type="submission" date="2009-11" db="EMBL/GenBank/DDBJ databases">
        <authorList>
            <person name="Weinstock G."/>
            <person name="Sodergren E."/>
            <person name="Clifton S."/>
            <person name="Fulton L."/>
            <person name="Fulton B."/>
            <person name="Courtney L."/>
            <person name="Fronick C."/>
            <person name="Harrison M."/>
            <person name="Strong C."/>
            <person name="Farmer C."/>
            <person name="Delahaunty K."/>
            <person name="Markovic C."/>
            <person name="Hall O."/>
            <person name="Minx P."/>
            <person name="Tomlinson C."/>
            <person name="Mitreva M."/>
            <person name="Nelson J."/>
            <person name="Hou S."/>
            <person name="Wollam A."/>
            <person name="Pepin K.H."/>
            <person name="Johnson M."/>
            <person name="Bhonagiri V."/>
            <person name="Nash W.E."/>
            <person name="Warren W."/>
            <person name="Chinwalla A."/>
            <person name="Mardis E.R."/>
            <person name="Wilson R.K."/>
        </authorList>
    </citation>
    <scope>NUCLEOTIDE SEQUENCE [LARGE SCALE GENOMIC DNA]</scope>
    <source>
        <strain evidence="6 7">F0302</strain>
    </source>
</reference>
<feature type="transmembrane region" description="Helical" evidence="5">
    <location>
        <begin position="33"/>
        <end position="50"/>
    </location>
</feature>
<accession>D1QR96</accession>
<dbReference type="GO" id="GO:0016020">
    <property type="term" value="C:membrane"/>
    <property type="evidence" value="ECO:0007669"/>
    <property type="project" value="UniProtKB-SubCell"/>
</dbReference>
<evidence type="ECO:0008006" key="8">
    <source>
        <dbReference type="Google" id="ProtNLM"/>
    </source>
</evidence>
<sequence length="437" mass="50059">MKINNTNFINDIHHEELDDIIERQPQWIIQRGIILLTLFVLFLFVGSWIIKYPQMISGKIVLTSQTPPTLLKTNFNGRLSELYVKDGQHVKANQRLALMYDAASIQDMDELSQFLKELKQATSLGVVCNLPVSTLKLGIIQDNFSALTVQVEEYNRFIKYNYISARIKAKEKLLNTNKIQEIIGAKQLSIAKEQYLLQKKSHARNATLYQRGLISSEEYEKTKIELFQQQSHLESMHTNITDITYSKEQLLSEILELQQDYSEKLNTLTMNIQANIERLLSLIRTWEIEHLLISPIDGVVTFTNYWAANQNVEAGKTVFSIIPLNKVAILGKVNLPVQGVGKVKIGQKVHVYLDNYPKNEFGQIDGKVKRISLIPDATNEYVAEIQFPHGLKTTYGKTLPRSQNMTGNADVIVEDTRLIEQLFLPIKELIYKQTSDY</sequence>
<name>D1QR96_9BACT</name>
<dbReference type="Proteomes" id="UP000004079">
    <property type="component" value="Unassembled WGS sequence"/>
</dbReference>
<dbReference type="RefSeq" id="WP_004372833.1">
    <property type="nucleotide sequence ID" value="NZ_GG703885.1"/>
</dbReference>
<dbReference type="PANTHER" id="PTHR30386:SF26">
    <property type="entry name" value="TRANSPORT PROTEIN COMB"/>
    <property type="match status" value="1"/>
</dbReference>
<evidence type="ECO:0000256" key="1">
    <source>
        <dbReference type="ARBA" id="ARBA00004167"/>
    </source>
</evidence>
<dbReference type="STRING" id="649760.HMPREF0971_01499"/>
<protein>
    <recommendedName>
        <fullName evidence="8">Auxiliary transport protein, membrane fusion protein (MFP) family protein</fullName>
    </recommendedName>
</protein>
<evidence type="ECO:0000256" key="3">
    <source>
        <dbReference type="ARBA" id="ARBA00022989"/>
    </source>
</evidence>
<evidence type="ECO:0000256" key="5">
    <source>
        <dbReference type="SAM" id="Phobius"/>
    </source>
</evidence>
<dbReference type="Gene3D" id="2.40.30.170">
    <property type="match status" value="1"/>
</dbReference>
<evidence type="ECO:0000256" key="2">
    <source>
        <dbReference type="ARBA" id="ARBA00022692"/>
    </source>
</evidence>
<evidence type="ECO:0000256" key="4">
    <source>
        <dbReference type="ARBA" id="ARBA00023136"/>
    </source>
</evidence>
<comment type="subcellular location">
    <subcellularLocation>
        <location evidence="1">Membrane</location>
        <topology evidence="1">Single-pass membrane protein</topology>
    </subcellularLocation>
</comment>
<dbReference type="AlphaFoldDB" id="D1QR96"/>
<keyword evidence="4 5" id="KW-0472">Membrane</keyword>
<dbReference type="PANTHER" id="PTHR30386">
    <property type="entry name" value="MEMBRANE FUSION SUBUNIT OF EMRAB-TOLC MULTIDRUG EFFLUX PUMP"/>
    <property type="match status" value="1"/>
</dbReference>
<proteinExistence type="predicted"/>
<evidence type="ECO:0000313" key="7">
    <source>
        <dbReference type="Proteomes" id="UP000004079"/>
    </source>
</evidence>
<evidence type="ECO:0000313" key="6">
    <source>
        <dbReference type="EMBL" id="EFB32220.1"/>
    </source>
</evidence>
<dbReference type="InterPro" id="IPR050739">
    <property type="entry name" value="MFP"/>
</dbReference>